<evidence type="ECO:0000313" key="5">
    <source>
        <dbReference type="EMBL" id="KFD45998.1"/>
    </source>
</evidence>
<protein>
    <recommendedName>
        <fullName evidence="4">Rad60/SUMO-like domain-containing protein</fullName>
    </recommendedName>
</protein>
<dbReference type="PANTHER" id="PTHR47187:SF1">
    <property type="entry name" value="NFATC2-INTERACTING PROTEIN"/>
    <property type="match status" value="1"/>
</dbReference>
<feature type="domain" description="Rad60/SUMO-like" evidence="4">
    <location>
        <begin position="240"/>
        <end position="299"/>
    </location>
</feature>
<dbReference type="Pfam" id="PF11976">
    <property type="entry name" value="Rad60-SLD"/>
    <property type="match status" value="1"/>
</dbReference>
<organism evidence="5 6">
    <name type="scientific">Trichuris suis</name>
    <name type="common">pig whipworm</name>
    <dbReference type="NCBI Taxonomy" id="68888"/>
    <lineage>
        <taxon>Eukaryota</taxon>
        <taxon>Metazoa</taxon>
        <taxon>Ecdysozoa</taxon>
        <taxon>Nematoda</taxon>
        <taxon>Enoplea</taxon>
        <taxon>Dorylaimia</taxon>
        <taxon>Trichinellida</taxon>
        <taxon>Trichuridae</taxon>
        <taxon>Trichuris</taxon>
    </lineage>
</organism>
<dbReference type="PANTHER" id="PTHR47187">
    <property type="entry name" value="NFATC2-INTERACTING PROTEIN"/>
    <property type="match status" value="1"/>
</dbReference>
<name>A0A085LM02_9BILA</name>
<dbReference type="SUPFAM" id="SSF54236">
    <property type="entry name" value="Ubiquitin-like"/>
    <property type="match status" value="2"/>
</dbReference>
<evidence type="ECO:0000256" key="3">
    <source>
        <dbReference type="SAM" id="MobiDB-lite"/>
    </source>
</evidence>
<dbReference type="Proteomes" id="UP000030764">
    <property type="component" value="Unassembled WGS sequence"/>
</dbReference>
<gene>
    <name evidence="5" type="ORF">M513_13130</name>
</gene>
<evidence type="ECO:0000256" key="2">
    <source>
        <dbReference type="ARBA" id="ARBA00023242"/>
    </source>
</evidence>
<dbReference type="GO" id="GO:0045944">
    <property type="term" value="P:positive regulation of transcription by RNA polymerase II"/>
    <property type="evidence" value="ECO:0007669"/>
    <property type="project" value="TreeGrafter"/>
</dbReference>
<feature type="non-terminal residue" evidence="5">
    <location>
        <position position="1"/>
    </location>
</feature>
<sequence length="301" mass="33476">AGHCATVSFNESKYAALLTFYSLPFATVQLGGTLLFTIAQQQVWLFVSYKEKMTSGNISSRLDSSSDEEDDYPIYSRVAEALAANRLKAARENAARRLNRELGATTSSNGKKPERKKKRKGRTDCDEDDNIICISPEQKKESLSLVTVYGLYEGKSHVLSFNISRTEPLNVLRNYLAQQLDAPACSVRLSLHGKLLNGYESLEQIEAGKTDCIEFEVDELIKEALQNTFKLKFVLQKRPPVILDVDYTAEFSAVIGELCDRLKTDSSKLAVFFDGERICETDTPSSLGMESGDAVDVIIKD</sequence>
<keyword evidence="2" id="KW-0539">Nucleus</keyword>
<feature type="region of interest" description="Disordered" evidence="3">
    <location>
        <begin position="98"/>
        <end position="125"/>
    </location>
</feature>
<dbReference type="InterPro" id="IPR022617">
    <property type="entry name" value="Rad60/SUMO-like_dom"/>
</dbReference>
<evidence type="ECO:0000259" key="4">
    <source>
        <dbReference type="Pfam" id="PF11976"/>
    </source>
</evidence>
<accession>A0A085LM02</accession>
<dbReference type="CDD" id="cd01763">
    <property type="entry name" value="Ubl_SUMO_like"/>
    <property type="match status" value="1"/>
</dbReference>
<dbReference type="AlphaFoldDB" id="A0A085LM02"/>
<dbReference type="InterPro" id="IPR052324">
    <property type="entry name" value="NFATC2-Int_DNA_Repair"/>
</dbReference>
<proteinExistence type="predicted"/>
<keyword evidence="6" id="KW-1185">Reference proteome</keyword>
<dbReference type="Gene3D" id="3.10.20.90">
    <property type="entry name" value="Phosphatidylinositol 3-kinase Catalytic Subunit, Chain A, domain 1"/>
    <property type="match status" value="2"/>
</dbReference>
<reference evidence="5 6" key="1">
    <citation type="journal article" date="2014" name="Nat. Genet.">
        <title>Genome and transcriptome of the porcine whipworm Trichuris suis.</title>
        <authorList>
            <person name="Jex A.R."/>
            <person name="Nejsum P."/>
            <person name="Schwarz E.M."/>
            <person name="Hu L."/>
            <person name="Young N.D."/>
            <person name="Hall R.S."/>
            <person name="Korhonen P.K."/>
            <person name="Liao S."/>
            <person name="Thamsborg S."/>
            <person name="Xia J."/>
            <person name="Xu P."/>
            <person name="Wang S."/>
            <person name="Scheerlinck J.P."/>
            <person name="Hofmann A."/>
            <person name="Sternberg P.W."/>
            <person name="Wang J."/>
            <person name="Gasser R.B."/>
        </authorList>
    </citation>
    <scope>NUCLEOTIDE SEQUENCE [LARGE SCALE GENOMIC DNA]</scope>
    <source>
        <strain evidence="5">DCEP-RM93M</strain>
    </source>
</reference>
<dbReference type="InterPro" id="IPR029071">
    <property type="entry name" value="Ubiquitin-like_domsf"/>
</dbReference>
<comment type="subcellular location">
    <subcellularLocation>
        <location evidence="1">Nucleus</location>
    </subcellularLocation>
</comment>
<dbReference type="GO" id="GO:0005634">
    <property type="term" value="C:nucleus"/>
    <property type="evidence" value="ECO:0007669"/>
    <property type="project" value="UniProtKB-SubCell"/>
</dbReference>
<evidence type="ECO:0000313" key="6">
    <source>
        <dbReference type="Proteomes" id="UP000030764"/>
    </source>
</evidence>
<dbReference type="EMBL" id="KL363404">
    <property type="protein sequence ID" value="KFD45998.1"/>
    <property type="molecule type" value="Genomic_DNA"/>
</dbReference>
<evidence type="ECO:0000256" key="1">
    <source>
        <dbReference type="ARBA" id="ARBA00004123"/>
    </source>
</evidence>